<dbReference type="EMBL" id="JACRDE010000262">
    <property type="protein sequence ID" value="MBI5249772.1"/>
    <property type="molecule type" value="Genomic_DNA"/>
</dbReference>
<dbReference type="Pfam" id="PF02653">
    <property type="entry name" value="BPD_transp_2"/>
    <property type="match status" value="1"/>
</dbReference>
<feature type="transmembrane region" description="Helical" evidence="6">
    <location>
        <begin position="252"/>
        <end position="277"/>
    </location>
</feature>
<keyword evidence="3 6" id="KW-0812">Transmembrane</keyword>
<gene>
    <name evidence="7" type="ORF">HY912_09770</name>
</gene>
<dbReference type="InterPro" id="IPR001851">
    <property type="entry name" value="ABC_transp_permease"/>
</dbReference>
<comment type="caution">
    <text evidence="7">The sequence shown here is derived from an EMBL/GenBank/DDBJ whole genome shotgun (WGS) entry which is preliminary data.</text>
</comment>
<feature type="transmembrane region" description="Helical" evidence="6">
    <location>
        <begin position="68"/>
        <end position="87"/>
    </location>
</feature>
<feature type="transmembrane region" description="Helical" evidence="6">
    <location>
        <begin position="289"/>
        <end position="309"/>
    </location>
</feature>
<feature type="transmembrane region" description="Helical" evidence="6">
    <location>
        <begin position="120"/>
        <end position="138"/>
    </location>
</feature>
<dbReference type="GO" id="GO:0005886">
    <property type="term" value="C:plasma membrane"/>
    <property type="evidence" value="ECO:0007669"/>
    <property type="project" value="UniProtKB-SubCell"/>
</dbReference>
<evidence type="ECO:0000313" key="7">
    <source>
        <dbReference type="EMBL" id="MBI5249772.1"/>
    </source>
</evidence>
<dbReference type="CDD" id="cd06581">
    <property type="entry name" value="TM_PBP1_LivM_like"/>
    <property type="match status" value="1"/>
</dbReference>
<reference evidence="7" key="1">
    <citation type="submission" date="2020-07" db="EMBL/GenBank/DDBJ databases">
        <title>Huge and variable diversity of episymbiotic CPR bacteria and DPANN archaea in groundwater ecosystems.</title>
        <authorList>
            <person name="He C.Y."/>
            <person name="Keren R."/>
            <person name="Whittaker M."/>
            <person name="Farag I.F."/>
            <person name="Doudna J."/>
            <person name="Cate J.H.D."/>
            <person name="Banfield J.F."/>
        </authorList>
    </citation>
    <scope>NUCLEOTIDE SEQUENCE</scope>
    <source>
        <strain evidence="7">NC_groundwater_1664_Pr3_B-0.1um_52_9</strain>
    </source>
</reference>
<keyword evidence="2" id="KW-1003">Cell membrane</keyword>
<evidence type="ECO:0000256" key="3">
    <source>
        <dbReference type="ARBA" id="ARBA00022692"/>
    </source>
</evidence>
<evidence type="ECO:0000256" key="2">
    <source>
        <dbReference type="ARBA" id="ARBA00022475"/>
    </source>
</evidence>
<feature type="transmembrane region" description="Helical" evidence="6">
    <location>
        <begin position="21"/>
        <end position="37"/>
    </location>
</feature>
<evidence type="ECO:0000256" key="6">
    <source>
        <dbReference type="SAM" id="Phobius"/>
    </source>
</evidence>
<evidence type="ECO:0000256" key="4">
    <source>
        <dbReference type="ARBA" id="ARBA00022989"/>
    </source>
</evidence>
<dbReference type="Proteomes" id="UP000807825">
    <property type="component" value="Unassembled WGS sequence"/>
</dbReference>
<dbReference type="PANTHER" id="PTHR30482">
    <property type="entry name" value="HIGH-AFFINITY BRANCHED-CHAIN AMINO ACID TRANSPORT SYSTEM PERMEASE"/>
    <property type="match status" value="1"/>
</dbReference>
<evidence type="ECO:0000256" key="5">
    <source>
        <dbReference type="ARBA" id="ARBA00023136"/>
    </source>
</evidence>
<evidence type="ECO:0000256" key="1">
    <source>
        <dbReference type="ARBA" id="ARBA00004651"/>
    </source>
</evidence>
<accession>A0A9D6V644</accession>
<feature type="transmembrane region" description="Helical" evidence="6">
    <location>
        <begin position="43"/>
        <end position="61"/>
    </location>
</feature>
<feature type="transmembrane region" description="Helical" evidence="6">
    <location>
        <begin position="169"/>
        <end position="187"/>
    </location>
</feature>
<evidence type="ECO:0000313" key="8">
    <source>
        <dbReference type="Proteomes" id="UP000807825"/>
    </source>
</evidence>
<dbReference type="InterPro" id="IPR043428">
    <property type="entry name" value="LivM-like"/>
</dbReference>
<dbReference type="GO" id="GO:0015658">
    <property type="term" value="F:branched-chain amino acid transmembrane transporter activity"/>
    <property type="evidence" value="ECO:0007669"/>
    <property type="project" value="InterPro"/>
</dbReference>
<dbReference type="AlphaFoldDB" id="A0A9D6V644"/>
<dbReference type="PANTHER" id="PTHR30482:SF10">
    <property type="entry name" value="HIGH-AFFINITY BRANCHED-CHAIN AMINO ACID TRANSPORT PROTEIN BRAE"/>
    <property type="match status" value="1"/>
</dbReference>
<name>A0A9D6V644_9BACT</name>
<sequence length="326" mass="35727">MDLIESYREELQLIRKPWTRAWVGAVVSALILLPFYAPQHLTYIATIICIYAVGVQGQNILIGYTGQISFGQAGFLAIGAYTFGHLIRVGIPWPLALLGAGITAGLFGLIVGFPSLRLKGPYLAIATMGFGIAVYQIFANSELLSGGRMGLAIPKISPIFGISKITFNYYFNFAIALLFTLASYNIISSYMGRAFIAIRDNDIAAEVVGVNLTRYKLLSFAISSFYTGVQGGLYSLLIGHLEPNMFTFMETITLFVAVIIGGLASVEGSIMGAAFVILVPQLLSSYRELVPVIFGVTILIILIFEPMGLSGRWMKTRLYLRNWPFR</sequence>
<feature type="transmembrane region" description="Helical" evidence="6">
    <location>
        <begin position="93"/>
        <end position="113"/>
    </location>
</feature>
<organism evidence="7 8">
    <name type="scientific">Desulfomonile tiedjei</name>
    <dbReference type="NCBI Taxonomy" id="2358"/>
    <lineage>
        <taxon>Bacteria</taxon>
        <taxon>Pseudomonadati</taxon>
        <taxon>Thermodesulfobacteriota</taxon>
        <taxon>Desulfomonilia</taxon>
        <taxon>Desulfomonilales</taxon>
        <taxon>Desulfomonilaceae</taxon>
        <taxon>Desulfomonile</taxon>
    </lineage>
</organism>
<proteinExistence type="predicted"/>
<keyword evidence="5 6" id="KW-0472">Membrane</keyword>
<protein>
    <submittedName>
        <fullName evidence="7">Branched-chain amino acid ABC transporter permease</fullName>
    </submittedName>
</protein>
<keyword evidence="4 6" id="KW-1133">Transmembrane helix</keyword>
<comment type="subcellular location">
    <subcellularLocation>
        <location evidence="1">Cell membrane</location>
        <topology evidence="1">Multi-pass membrane protein</topology>
    </subcellularLocation>
</comment>